<evidence type="ECO:0000256" key="3">
    <source>
        <dbReference type="SAM" id="MobiDB-lite"/>
    </source>
</evidence>
<keyword evidence="2 5" id="KW-0808">Transferase</keyword>
<dbReference type="AlphaFoldDB" id="A0A1H1PKF5"/>
<dbReference type="EMBL" id="LT629732">
    <property type="protein sequence ID" value="SDS11708.1"/>
    <property type="molecule type" value="Genomic_DNA"/>
</dbReference>
<keyword evidence="6" id="KW-1185">Reference proteome</keyword>
<dbReference type="InterPro" id="IPR029063">
    <property type="entry name" value="SAM-dependent_MTases_sf"/>
</dbReference>
<evidence type="ECO:0000256" key="1">
    <source>
        <dbReference type="ARBA" id="ARBA00022603"/>
    </source>
</evidence>
<dbReference type="CDD" id="cd02440">
    <property type="entry name" value="AdoMet_MTases"/>
    <property type="match status" value="1"/>
</dbReference>
<dbReference type="Proteomes" id="UP000198983">
    <property type="component" value="Chromosome I"/>
</dbReference>
<evidence type="ECO:0000256" key="2">
    <source>
        <dbReference type="ARBA" id="ARBA00022679"/>
    </source>
</evidence>
<sequence>MHDERMPDDRRLRTTFDEAAVTYQSARPDYPEQLYADLLDVTGSEPPDHLLEVGCGPGKATLPLARAGFAITAVELGPALAEQARRNLAGFPDVDVVTAPFEEWPGPVDGTRYSLVYAATAWAWVDPAVKYARAAELLRPGGHLAVWNAVHGFPAGYDPFFEQIQEVYVELGEDRPGDKWPPPPPEAAPDLSAELEESGHFEPVAVRRYVWGRRYTADEYIALLDTFSGHIAMGPVKRDRLYGEIRRRLAARPDGRLTRHWVSVLTVGRRR</sequence>
<evidence type="ECO:0000313" key="5">
    <source>
        <dbReference type="EMBL" id="SDS11708.1"/>
    </source>
</evidence>
<accession>A0A1H1PKF5</accession>
<dbReference type="Pfam" id="PF13649">
    <property type="entry name" value="Methyltransf_25"/>
    <property type="match status" value="1"/>
</dbReference>
<keyword evidence="1 5" id="KW-0489">Methyltransferase</keyword>
<dbReference type="GO" id="GO:0008168">
    <property type="term" value="F:methyltransferase activity"/>
    <property type="evidence" value="ECO:0007669"/>
    <property type="project" value="UniProtKB-KW"/>
</dbReference>
<dbReference type="PANTHER" id="PTHR44942:SF4">
    <property type="entry name" value="METHYLTRANSFERASE TYPE 11 DOMAIN-CONTAINING PROTEIN"/>
    <property type="match status" value="1"/>
</dbReference>
<gene>
    <name evidence="5" type="ORF">SAMN04489717_1676</name>
</gene>
<dbReference type="Gene3D" id="3.40.50.150">
    <property type="entry name" value="Vaccinia Virus protein VP39"/>
    <property type="match status" value="1"/>
</dbReference>
<name>A0A1H1PKF5_9ACTN</name>
<organism evidence="5 6">
    <name type="scientific">Actinopolymorpha singaporensis</name>
    <dbReference type="NCBI Taxonomy" id="117157"/>
    <lineage>
        <taxon>Bacteria</taxon>
        <taxon>Bacillati</taxon>
        <taxon>Actinomycetota</taxon>
        <taxon>Actinomycetes</taxon>
        <taxon>Propionibacteriales</taxon>
        <taxon>Actinopolymorphaceae</taxon>
        <taxon>Actinopolymorpha</taxon>
    </lineage>
</organism>
<proteinExistence type="predicted"/>
<evidence type="ECO:0000259" key="4">
    <source>
        <dbReference type="Pfam" id="PF13649"/>
    </source>
</evidence>
<dbReference type="InterPro" id="IPR041698">
    <property type="entry name" value="Methyltransf_25"/>
</dbReference>
<dbReference type="GO" id="GO:0032259">
    <property type="term" value="P:methylation"/>
    <property type="evidence" value="ECO:0007669"/>
    <property type="project" value="UniProtKB-KW"/>
</dbReference>
<protein>
    <submittedName>
        <fullName evidence="5">Methyltransferase domain-containing protein</fullName>
    </submittedName>
</protein>
<dbReference type="PANTHER" id="PTHR44942">
    <property type="entry name" value="METHYLTRANSF_11 DOMAIN-CONTAINING PROTEIN"/>
    <property type="match status" value="1"/>
</dbReference>
<dbReference type="InterPro" id="IPR051052">
    <property type="entry name" value="Diverse_substrate_MTase"/>
</dbReference>
<reference evidence="5 6" key="1">
    <citation type="submission" date="2016-10" db="EMBL/GenBank/DDBJ databases">
        <authorList>
            <person name="de Groot N.N."/>
        </authorList>
    </citation>
    <scope>NUCLEOTIDE SEQUENCE [LARGE SCALE GENOMIC DNA]</scope>
    <source>
        <strain evidence="5 6">DSM 22024</strain>
    </source>
</reference>
<dbReference type="SUPFAM" id="SSF53335">
    <property type="entry name" value="S-adenosyl-L-methionine-dependent methyltransferases"/>
    <property type="match status" value="1"/>
</dbReference>
<feature type="region of interest" description="Disordered" evidence="3">
    <location>
        <begin position="173"/>
        <end position="192"/>
    </location>
</feature>
<evidence type="ECO:0000313" key="6">
    <source>
        <dbReference type="Proteomes" id="UP000198983"/>
    </source>
</evidence>
<dbReference type="STRING" id="117157.SAMN04489717_1676"/>
<feature type="domain" description="Methyltransferase" evidence="4">
    <location>
        <begin position="51"/>
        <end position="142"/>
    </location>
</feature>